<dbReference type="EMBL" id="CP031933">
    <property type="protein sequence ID" value="AYE38955.1"/>
    <property type="molecule type" value="Genomic_DNA"/>
</dbReference>
<dbReference type="Pfam" id="PF03217">
    <property type="entry name" value="SlpA"/>
    <property type="match status" value="2"/>
</dbReference>
<feature type="region of interest" description="Disordered" evidence="1">
    <location>
        <begin position="1"/>
        <end position="34"/>
    </location>
</feature>
<evidence type="ECO:0000313" key="3">
    <source>
        <dbReference type="EMBL" id="AYE38955.1"/>
    </source>
</evidence>
<feature type="domain" description="S-layer protein C-terminal" evidence="2">
    <location>
        <begin position="336"/>
        <end position="381"/>
    </location>
</feature>
<feature type="compositionally biased region" description="Polar residues" evidence="1">
    <location>
        <begin position="1"/>
        <end position="13"/>
    </location>
</feature>
<dbReference type="AlphaFoldDB" id="A0A386PVI1"/>
<sequence length="452" mass="50206">MLGSDSGVQNEGNTPAKDTDETSDNTISINVDQHYDDGKQAGKNIVMEIPINEIGTENFTNRMKEAGISSTKLLKKFPGILASPSKVEPNITSIINGMGDYIPARASDFGNTGVSFISEALKYNEWNNFKSVTGFSLVYLKPIKVTINQVDSSGRLLGENVSFCLDLAESLDNVNEDIDGKIQEVSDQLISEGAISNESDITGSYYIETDQNGNRTKFPITKDSLDKDISTLQNDYGYKELSPIPSENGKSVTKALLQNLALIGIDYSQPYISTAESHEGKSIEIHLVYQPKKNSNSDNGAKNHESSNSGSSSSVSRNIDGIEDTIATYTEKPDVKVYDYDGNLITDRKLASGSNWYTDELMQLNGTKYYRVATNQWVKASDIYLYYNRTTKVRVNSDTLAELVTDEGKAVTDRALQKSSNWYTDEYKYINDIKYYRVATNEFVSTNDVQEY</sequence>
<feature type="region of interest" description="Disordered" evidence="1">
    <location>
        <begin position="292"/>
        <end position="317"/>
    </location>
</feature>
<name>A0A386PVI1_9LACO</name>
<gene>
    <name evidence="3" type="ORF">D1B17_10075</name>
</gene>
<reference evidence="4" key="1">
    <citation type="submission" date="2018-08" db="EMBL/GenBank/DDBJ databases">
        <title>Genome of Lactobacillus sp. HBUAS52074.</title>
        <authorList>
            <person name="Guo Z."/>
            <person name="Zhang Z.D."/>
        </authorList>
    </citation>
    <scope>NUCLEOTIDE SEQUENCE [LARGE SCALE GENOMIC DNA]</scope>
    <source>
        <strain evidence="4">HBUAS52074</strain>
    </source>
</reference>
<dbReference type="OrthoDB" id="2329126at2"/>
<accession>A0A386PVI1</accession>
<evidence type="ECO:0000313" key="4">
    <source>
        <dbReference type="Proteomes" id="UP000267208"/>
    </source>
</evidence>
<evidence type="ECO:0000256" key="1">
    <source>
        <dbReference type="SAM" id="MobiDB-lite"/>
    </source>
</evidence>
<protein>
    <recommendedName>
        <fullName evidence="2">S-layer protein C-terminal domain-containing protein</fullName>
    </recommendedName>
</protein>
<proteinExistence type="predicted"/>
<dbReference type="Proteomes" id="UP000267208">
    <property type="component" value="Chromosome"/>
</dbReference>
<feature type="domain" description="S-layer protein C-terminal" evidence="2">
    <location>
        <begin position="401"/>
        <end position="446"/>
    </location>
</feature>
<organism evidence="3 4">
    <name type="scientific">Companilactobacillus zhachilii</name>
    <dbReference type="NCBI Taxonomy" id="2304606"/>
    <lineage>
        <taxon>Bacteria</taxon>
        <taxon>Bacillati</taxon>
        <taxon>Bacillota</taxon>
        <taxon>Bacilli</taxon>
        <taxon>Lactobacillales</taxon>
        <taxon>Lactobacillaceae</taxon>
        <taxon>Companilactobacillus</taxon>
    </lineage>
</organism>
<keyword evidence="4" id="KW-1185">Reference proteome</keyword>
<dbReference type="InterPro" id="IPR024968">
    <property type="entry name" value="SlpA_C_lactobacillus"/>
</dbReference>
<feature type="compositionally biased region" description="Low complexity" evidence="1">
    <location>
        <begin position="306"/>
        <end position="316"/>
    </location>
</feature>
<dbReference type="KEGG" id="lzh:D1B17_10075"/>
<evidence type="ECO:0000259" key="2">
    <source>
        <dbReference type="Pfam" id="PF03217"/>
    </source>
</evidence>